<evidence type="ECO:0000313" key="4">
    <source>
        <dbReference type="Proteomes" id="UP001283361"/>
    </source>
</evidence>
<comment type="caution">
    <text evidence="3">The sequence shown here is derived from an EMBL/GenBank/DDBJ whole genome shotgun (WGS) entry which is preliminary data.</text>
</comment>
<reference evidence="3" key="1">
    <citation type="journal article" date="2023" name="G3 (Bethesda)">
        <title>A reference genome for the long-term kleptoplast-retaining sea slug Elysia crispata morphotype clarki.</title>
        <authorList>
            <person name="Eastman K.E."/>
            <person name="Pendleton A.L."/>
            <person name="Shaikh M.A."/>
            <person name="Suttiyut T."/>
            <person name="Ogas R."/>
            <person name="Tomko P."/>
            <person name="Gavelis G."/>
            <person name="Widhalm J.R."/>
            <person name="Wisecaver J.H."/>
        </authorList>
    </citation>
    <scope>NUCLEOTIDE SEQUENCE</scope>
    <source>
        <strain evidence="3">ECLA1</strain>
    </source>
</reference>
<evidence type="ECO:0000259" key="2">
    <source>
        <dbReference type="PROSITE" id="PS50853"/>
    </source>
</evidence>
<dbReference type="EMBL" id="JAWDGP010003622">
    <property type="protein sequence ID" value="KAK3772493.1"/>
    <property type="molecule type" value="Genomic_DNA"/>
</dbReference>
<feature type="compositionally biased region" description="Polar residues" evidence="1">
    <location>
        <begin position="151"/>
        <end position="162"/>
    </location>
</feature>
<evidence type="ECO:0000313" key="3">
    <source>
        <dbReference type="EMBL" id="KAK3772493.1"/>
    </source>
</evidence>
<evidence type="ECO:0000256" key="1">
    <source>
        <dbReference type="SAM" id="MobiDB-lite"/>
    </source>
</evidence>
<dbReference type="SUPFAM" id="SSF49265">
    <property type="entry name" value="Fibronectin type III"/>
    <property type="match status" value="1"/>
</dbReference>
<organism evidence="3 4">
    <name type="scientific">Elysia crispata</name>
    <name type="common">lettuce slug</name>
    <dbReference type="NCBI Taxonomy" id="231223"/>
    <lineage>
        <taxon>Eukaryota</taxon>
        <taxon>Metazoa</taxon>
        <taxon>Spiralia</taxon>
        <taxon>Lophotrochozoa</taxon>
        <taxon>Mollusca</taxon>
        <taxon>Gastropoda</taxon>
        <taxon>Heterobranchia</taxon>
        <taxon>Euthyneura</taxon>
        <taxon>Panpulmonata</taxon>
        <taxon>Sacoglossa</taxon>
        <taxon>Placobranchoidea</taxon>
        <taxon>Plakobranchidae</taxon>
        <taxon>Elysia</taxon>
    </lineage>
</organism>
<gene>
    <name evidence="3" type="ORF">RRG08_043708</name>
</gene>
<dbReference type="InterPro" id="IPR003961">
    <property type="entry name" value="FN3_dom"/>
</dbReference>
<dbReference type="Pfam" id="PF00041">
    <property type="entry name" value="fn3"/>
    <property type="match status" value="1"/>
</dbReference>
<keyword evidence="4" id="KW-1185">Reference proteome</keyword>
<accession>A0AAE0ZN30</accession>
<dbReference type="PROSITE" id="PS50853">
    <property type="entry name" value="FN3"/>
    <property type="match status" value="1"/>
</dbReference>
<dbReference type="InterPro" id="IPR013783">
    <property type="entry name" value="Ig-like_fold"/>
</dbReference>
<dbReference type="AlphaFoldDB" id="A0AAE0ZN30"/>
<dbReference type="InterPro" id="IPR036116">
    <property type="entry name" value="FN3_sf"/>
</dbReference>
<feature type="compositionally biased region" description="Polar residues" evidence="1">
    <location>
        <begin position="170"/>
        <end position="179"/>
    </location>
</feature>
<dbReference type="Gene3D" id="2.60.40.10">
    <property type="entry name" value="Immunoglobulins"/>
    <property type="match status" value="1"/>
</dbReference>
<name>A0AAE0ZN30_9GAST</name>
<feature type="domain" description="Fibronectin type-III" evidence="2">
    <location>
        <begin position="15"/>
        <end position="111"/>
    </location>
</feature>
<feature type="region of interest" description="Disordered" evidence="1">
    <location>
        <begin position="151"/>
        <end position="185"/>
    </location>
</feature>
<protein>
    <recommendedName>
        <fullName evidence="2">Fibronectin type-III domain-containing protein</fullName>
    </recommendedName>
</protein>
<sequence length="209" mass="22840">MGAPTSFLCVAPLTYPEFVQVTSFPGNSVFVFWRSVTTGLLEEPVAGYKLRWWPLADNILTANDTVIPGGLTYGVIRGLQRGVVYSLRVLGYSAAGDGKKSPTVYFTLEGQVRINPETSELMNRSPQLEPCFNKPLLNLVICRCRNCSSMKQPSAKYGSTSRRPAKEYHSSTAQISSALPTELSRDDECADVKSFIYDFSSGGLSGDST</sequence>
<proteinExistence type="predicted"/>
<dbReference type="CDD" id="cd00063">
    <property type="entry name" value="FN3"/>
    <property type="match status" value="1"/>
</dbReference>
<dbReference type="Proteomes" id="UP001283361">
    <property type="component" value="Unassembled WGS sequence"/>
</dbReference>